<gene>
    <name evidence="2" type="ORF">G210_5195</name>
</gene>
<evidence type="ECO:0000313" key="3">
    <source>
        <dbReference type="Proteomes" id="UP000011777"/>
    </source>
</evidence>
<keyword evidence="1" id="KW-1133">Transmembrane helix</keyword>
<comment type="caution">
    <text evidence="2">The sequence shown here is derived from an EMBL/GenBank/DDBJ whole genome shotgun (WGS) entry which is preliminary data.</text>
</comment>
<dbReference type="Proteomes" id="UP000011777">
    <property type="component" value="Unassembled WGS sequence"/>
</dbReference>
<evidence type="ECO:0000313" key="2">
    <source>
        <dbReference type="EMBL" id="EMG49896.1"/>
    </source>
</evidence>
<accession>M3ITI1</accession>
<dbReference type="AlphaFoldDB" id="M3ITI1"/>
<proteinExistence type="predicted"/>
<protein>
    <submittedName>
        <fullName evidence="2">Sulfatase</fullName>
    </submittedName>
</protein>
<feature type="transmembrane region" description="Helical" evidence="1">
    <location>
        <begin position="75"/>
        <end position="97"/>
    </location>
</feature>
<sequence>MKSWFKKSKPQDYYVHIDIVDSMQVELPHMKSPQYEKFIPDTAPPYSYNCGNDQAVTTIHRNLSNKDLMVSLWKITFSLVWISIKHMWFLTLSWIVASLKRKL</sequence>
<keyword evidence="1" id="KW-0472">Membrane</keyword>
<name>M3ITI1_CANMX</name>
<evidence type="ECO:0000256" key="1">
    <source>
        <dbReference type="SAM" id="Phobius"/>
    </source>
</evidence>
<keyword evidence="1" id="KW-0812">Transmembrane</keyword>
<dbReference type="EMBL" id="AOGT01000454">
    <property type="protein sequence ID" value="EMG49896.1"/>
    <property type="molecule type" value="Genomic_DNA"/>
</dbReference>
<dbReference type="HOGENOM" id="CLU_2263417_0_0_1"/>
<keyword evidence="3" id="KW-1185">Reference proteome</keyword>
<reference evidence="2 3" key="1">
    <citation type="submission" date="2013-02" db="EMBL/GenBank/DDBJ databases">
        <title>Genome sequence of Candida maltosa Xu316, a potential industrial strain for xylitol and ethanol production.</title>
        <authorList>
            <person name="Yu J."/>
            <person name="Wang Q."/>
            <person name="Geng X."/>
            <person name="Bao W."/>
            <person name="He P."/>
            <person name="Cai J."/>
        </authorList>
    </citation>
    <scope>NUCLEOTIDE SEQUENCE [LARGE SCALE GENOMIC DNA]</scope>
    <source>
        <strain evidence="3">Xu316</strain>
    </source>
</reference>
<organism evidence="2 3">
    <name type="scientific">Candida maltosa (strain Xu316)</name>
    <name type="common">Yeast</name>
    <dbReference type="NCBI Taxonomy" id="1245528"/>
    <lineage>
        <taxon>Eukaryota</taxon>
        <taxon>Fungi</taxon>
        <taxon>Dikarya</taxon>
        <taxon>Ascomycota</taxon>
        <taxon>Saccharomycotina</taxon>
        <taxon>Pichiomycetes</taxon>
        <taxon>Debaryomycetaceae</taxon>
        <taxon>Candida/Lodderomyces clade</taxon>
        <taxon>Candida</taxon>
    </lineage>
</organism>